<protein>
    <recommendedName>
        <fullName evidence="6">LNR domain-containing protein</fullName>
    </recommendedName>
</protein>
<keyword evidence="8" id="KW-1185">Reference proteome</keyword>
<dbReference type="InterPro" id="IPR000800">
    <property type="entry name" value="Notch_dom"/>
</dbReference>
<evidence type="ECO:0000256" key="4">
    <source>
        <dbReference type="ARBA" id="ARBA00023180"/>
    </source>
</evidence>
<evidence type="ECO:0000256" key="3">
    <source>
        <dbReference type="ARBA" id="ARBA00023157"/>
    </source>
</evidence>
<dbReference type="OrthoDB" id="1055097at2759"/>
<dbReference type="PANTHER" id="PTHR45712:SF1">
    <property type="entry name" value="NEPHROCAN"/>
    <property type="match status" value="1"/>
</dbReference>
<keyword evidence="5" id="KW-0472">Membrane</keyword>
<dbReference type="Gene3D" id="3.80.10.10">
    <property type="entry name" value="Ribonuclease Inhibitor"/>
    <property type="match status" value="1"/>
</dbReference>
<dbReference type="Gene3D" id="3.30.300.320">
    <property type="match status" value="1"/>
</dbReference>
<feature type="domain" description="LNR" evidence="6">
    <location>
        <begin position="570"/>
        <end position="608"/>
    </location>
</feature>
<dbReference type="PANTHER" id="PTHR45712">
    <property type="entry name" value="AGAP008170-PA"/>
    <property type="match status" value="1"/>
</dbReference>
<keyword evidence="3" id="KW-1015">Disulfide bond</keyword>
<evidence type="ECO:0000313" key="8">
    <source>
        <dbReference type="Proteomes" id="UP000243579"/>
    </source>
</evidence>
<dbReference type="Proteomes" id="UP000243579">
    <property type="component" value="Unassembled WGS sequence"/>
</dbReference>
<keyword evidence="1" id="KW-0433">Leucine-rich repeat</keyword>
<accession>A0A1V9YF19</accession>
<keyword evidence="5" id="KW-0812">Transmembrane</keyword>
<organism evidence="7 8">
    <name type="scientific">Achlya hypogyna</name>
    <name type="common">Oomycete</name>
    <name type="synonym">Protoachlya hypogyna</name>
    <dbReference type="NCBI Taxonomy" id="1202772"/>
    <lineage>
        <taxon>Eukaryota</taxon>
        <taxon>Sar</taxon>
        <taxon>Stramenopiles</taxon>
        <taxon>Oomycota</taxon>
        <taxon>Saprolegniomycetes</taxon>
        <taxon>Saprolegniales</taxon>
        <taxon>Achlyaceae</taxon>
        <taxon>Achlya</taxon>
    </lineage>
</organism>
<dbReference type="AlphaFoldDB" id="A0A1V9YF19"/>
<evidence type="ECO:0000313" key="7">
    <source>
        <dbReference type="EMBL" id="OQR84310.1"/>
    </source>
</evidence>
<feature type="transmembrane region" description="Helical" evidence="5">
    <location>
        <begin position="21"/>
        <end position="44"/>
    </location>
</feature>
<dbReference type="Pfam" id="PF00066">
    <property type="entry name" value="Notch"/>
    <property type="match status" value="1"/>
</dbReference>
<keyword evidence="2" id="KW-0677">Repeat</keyword>
<name>A0A1V9YF19_ACHHY</name>
<evidence type="ECO:0000256" key="1">
    <source>
        <dbReference type="ARBA" id="ARBA00022614"/>
    </source>
</evidence>
<evidence type="ECO:0000256" key="2">
    <source>
        <dbReference type="ARBA" id="ARBA00022737"/>
    </source>
</evidence>
<comment type="caution">
    <text evidence="7">The sequence shown here is derived from an EMBL/GenBank/DDBJ whole genome shotgun (WGS) entry which is preliminary data.</text>
</comment>
<dbReference type="SUPFAM" id="SSF52058">
    <property type="entry name" value="L domain-like"/>
    <property type="match status" value="1"/>
</dbReference>
<reference evidence="7 8" key="1">
    <citation type="journal article" date="2014" name="Genome Biol. Evol.">
        <title>The secreted proteins of Achlya hypogyna and Thraustotheca clavata identify the ancestral oomycete secretome and reveal gene acquisitions by horizontal gene transfer.</title>
        <authorList>
            <person name="Misner I."/>
            <person name="Blouin N."/>
            <person name="Leonard G."/>
            <person name="Richards T.A."/>
            <person name="Lane C.E."/>
        </authorList>
    </citation>
    <scope>NUCLEOTIDE SEQUENCE [LARGE SCALE GENOMIC DNA]</scope>
    <source>
        <strain evidence="7 8">ATCC 48635</strain>
    </source>
</reference>
<dbReference type="SMART" id="SM00004">
    <property type="entry name" value="NL"/>
    <property type="match status" value="1"/>
</dbReference>
<keyword evidence="4" id="KW-0325">Glycoprotein</keyword>
<gene>
    <name evidence="7" type="ORF">ACHHYP_13570</name>
</gene>
<dbReference type="EMBL" id="JNBR01001915">
    <property type="protein sequence ID" value="OQR84310.1"/>
    <property type="molecule type" value="Genomic_DNA"/>
</dbReference>
<evidence type="ECO:0000256" key="5">
    <source>
        <dbReference type="SAM" id="Phobius"/>
    </source>
</evidence>
<sequence length="612" mass="67775">MDRMGSDAYLFGWWQRVGIRAVAVLLLLASMFYLLSFALVYLFISPDHARVLRLWAPKLNAVVHFGLAALHLVGIVRAVRPVFSKTSAAVVPFDSKLPRLSCWSRVWAVYDKYFSRYGLYGLLGPLYEVKTMAKQTVQIPAQLYQAYHISWLLTDSTASLLYTIVLAANCVVIPSIMAHRSRFVRRWGAAFLDMIFNFLLSCGLPIGFVLRAFAAYYVAGDIDIVTDHAWLNQTVLLGRFIMVSSPLDLVIKIVPFVTCFLSLSSMAQAVHVKLTYTTRWFLPHPVLVVLGVTAQSPGKCPPGCLLQTYPWLATNCTCIMLRINCLRPEQPPAAALDAYLTTHVQHVFDLEIDQCDLPNALSATTMRELTNLYSLTLQRTNTVGWDIAPEDLPPSLVTVFLCHVHLPRVPAALATVGSLQYIFLRNVSLYADASLPPSFAKLSMLDLTNASQRSVPSCMLQPLMTNINLHCNNITELPAGFAALSRVTYFNMVNNSISSVPATVANALESHQVMHLEGNPIDALPETIDFAVLATGRLVVRDTPLCARLHRTADAVALPALERQLWAMRAEVCRPECNVGCHESLIGNSDCNIECFTPACDWDGSDCAAFDF</sequence>
<evidence type="ECO:0000259" key="6">
    <source>
        <dbReference type="SMART" id="SM00004"/>
    </source>
</evidence>
<dbReference type="InterPro" id="IPR032675">
    <property type="entry name" value="LRR_dom_sf"/>
</dbReference>
<feature type="transmembrane region" description="Helical" evidence="5">
    <location>
        <begin position="190"/>
        <end position="219"/>
    </location>
</feature>
<keyword evidence="5" id="KW-1133">Transmembrane helix</keyword>
<dbReference type="GO" id="GO:0005615">
    <property type="term" value="C:extracellular space"/>
    <property type="evidence" value="ECO:0007669"/>
    <property type="project" value="TreeGrafter"/>
</dbReference>
<dbReference type="InterPro" id="IPR050333">
    <property type="entry name" value="SLRP"/>
</dbReference>
<proteinExistence type="predicted"/>